<keyword evidence="4" id="KW-0418">Kinase</keyword>
<dbReference type="PROSITE" id="PS50088">
    <property type="entry name" value="ANK_REPEAT"/>
    <property type="match status" value="1"/>
</dbReference>
<evidence type="ECO:0000313" key="5">
    <source>
        <dbReference type="EnsemblFungi" id="EJT72245"/>
    </source>
</evidence>
<dbReference type="SUPFAM" id="SSF48403">
    <property type="entry name" value="Ankyrin repeat"/>
    <property type="match status" value="1"/>
</dbReference>
<dbReference type="SMART" id="SM00220">
    <property type="entry name" value="S_TKc"/>
    <property type="match status" value="1"/>
</dbReference>
<protein>
    <submittedName>
        <fullName evidence="4">Serine/threonine protein kinase</fullName>
    </submittedName>
</protein>
<dbReference type="Gene3D" id="1.25.40.20">
    <property type="entry name" value="Ankyrin repeat-containing domain"/>
    <property type="match status" value="1"/>
</dbReference>
<feature type="region of interest" description="Disordered" evidence="2">
    <location>
        <begin position="521"/>
        <end position="590"/>
    </location>
</feature>
<dbReference type="eggNOG" id="KOG0690">
    <property type="taxonomic scope" value="Eukaryota"/>
</dbReference>
<dbReference type="OrthoDB" id="248923at2759"/>
<dbReference type="SMART" id="SM00248">
    <property type="entry name" value="ANK"/>
    <property type="match status" value="3"/>
</dbReference>
<sequence>MTLIYHTPYCETLRGDEESPAAEIKHVYMPAPPQASYTSLLTPVTESIVSAAKHLPRELFSRGLRKWLPEPKDPLADRWILKDAVFAEIKQLLIDYGRASWSYCPRTFSVLWIMGVSDETIDRFMADDRTDHYLPYNEGNLPDVIRGAKLRGRFLALQKSVRCKREGDVAALEAGGKHVTLSGDVQTYFYPMMNLGRGRFAQVDKVYSCQTTKTYARKMIHRGQSVLEDMTQLAAFQKELKTLKTLSHRHVVQLVGSYTHPTHLGLIMSPVADYDLLGYLLTDQVSSDDRKRTLRGFFGCLVTALAYIHSKKVRHKDIKPSNILVKDGQILLADFGTSRICLDGHLTTNGNCREGTPRYWAPEVMDGADRNTASDIWSLGCVFLEMATILLGHTHDDMLRFFERRGTEDPHRICLNPLATELWIEKLRAVAGFDHAVLGWISMMLRPKSDERPTAAQLRGMVLDARSQFDYICPECASVDGIFSSESPTSAQLVHGGALQSSGLITQGDCQVLKFLPEQETTHPAGGNASGEENETAAQLTSQPSSPKQAAAAQEIGKAEKTKPNGDPPPPQVHEQEGAQPRPKSSQDSNATGVLSLAGAVATVSTPGPTESPASAPAGKIPKKTRFSSTSGDEGDSGRFRGLPLPLRPETTQPGQTSHEVEASDEEFVCPDRLSPPPFRHSDCLPLPRASLVPSYILAGTNHFSPQEIQKSSASSRAKYVFVYGRLMFPSVLNAIASQSTASPFYSPILQRRLRPATEDWGKADWSIQRASELMTPAKLKGYDRWRPQGLDCAVIQRSAEYTESILRRRGRKRYRKIQPSGEVVGFLIVGLRPEALRYLDLLFSYSDSNLSSLNPAHLADRSGGGSVVSRLSSEPEGAPLLQGENVSVEVELNNGRVATVDACTYVWSQGAMDLLSPWSEENFVRGSEFQAMLGSKPERQMQEMGLARTMQVSFSLVGDFLAHAVLEGDLEDLEAALDHRKGSCDPNAPCRVHGTALQVAVVAGRGDMVELQLKHGANVNPASGGRYGTPLIAAACASRKGITRMLLEHGADVYRTHGEHVGALYQAVGHSDYTVTEMLLEHGAWLAEDWGEILDLAAEVGDDEIGGLLASYDVLDMHRRYLLARPDRVAKIARQVPYGRILEAVAHKCAAAQTVGGRWRGRKGVAVVAAALNAGAPVTILSALRRAVRPVQELFELLRRHDEMEEREHERAIEKGGDKEGGGSPAWEMSDYEEDEDDVEGEEPTGRSKRHKIDFEWKGSGGADLDNSTRRS</sequence>
<dbReference type="GO" id="GO:0004674">
    <property type="term" value="F:protein serine/threonine kinase activity"/>
    <property type="evidence" value="ECO:0007669"/>
    <property type="project" value="UniProtKB-KW"/>
</dbReference>
<dbReference type="Proteomes" id="UP000006039">
    <property type="component" value="Unassembled WGS sequence"/>
</dbReference>
<evidence type="ECO:0000259" key="3">
    <source>
        <dbReference type="PROSITE" id="PS50011"/>
    </source>
</evidence>
<reference evidence="4" key="2">
    <citation type="submission" date="2010-07" db="EMBL/GenBank/DDBJ databases">
        <authorList>
            <consortium name="The Broad Institute Genome Sequencing Platform"/>
            <consortium name="Broad Institute Genome Sequencing Center for Infectious Disease"/>
            <person name="Ma L.-J."/>
            <person name="Dead R."/>
            <person name="Young S."/>
            <person name="Zeng Q."/>
            <person name="Koehrsen M."/>
            <person name="Alvarado L."/>
            <person name="Berlin A."/>
            <person name="Chapman S.B."/>
            <person name="Chen Z."/>
            <person name="Freedman E."/>
            <person name="Gellesch M."/>
            <person name="Goldberg J."/>
            <person name="Griggs A."/>
            <person name="Gujja S."/>
            <person name="Heilman E.R."/>
            <person name="Heiman D."/>
            <person name="Hepburn T."/>
            <person name="Howarth C."/>
            <person name="Jen D."/>
            <person name="Larson L."/>
            <person name="Mehta T."/>
            <person name="Neiman D."/>
            <person name="Pearson M."/>
            <person name="Roberts A."/>
            <person name="Saif S."/>
            <person name="Shea T."/>
            <person name="Shenoy N."/>
            <person name="Sisk P."/>
            <person name="Stolte C."/>
            <person name="Sykes S."/>
            <person name="Walk T."/>
            <person name="White J."/>
            <person name="Yandava C."/>
            <person name="Haas B."/>
            <person name="Nusbaum C."/>
            <person name="Birren B."/>
        </authorList>
    </citation>
    <scope>NUCLEOTIDE SEQUENCE</scope>
    <source>
        <strain evidence="4">R3-111a-1</strain>
    </source>
</reference>
<dbReference type="STRING" id="644352.J3P6H1"/>
<dbReference type="Gene3D" id="3.30.200.20">
    <property type="entry name" value="Phosphorylase Kinase, domain 1"/>
    <property type="match status" value="1"/>
</dbReference>
<organism evidence="4">
    <name type="scientific">Gaeumannomyces tritici (strain R3-111a-1)</name>
    <name type="common">Wheat and barley take-all root rot fungus</name>
    <name type="synonym">Gaeumannomyces graminis var. tritici</name>
    <dbReference type="NCBI Taxonomy" id="644352"/>
    <lineage>
        <taxon>Eukaryota</taxon>
        <taxon>Fungi</taxon>
        <taxon>Dikarya</taxon>
        <taxon>Ascomycota</taxon>
        <taxon>Pezizomycotina</taxon>
        <taxon>Sordariomycetes</taxon>
        <taxon>Sordariomycetidae</taxon>
        <taxon>Magnaporthales</taxon>
        <taxon>Magnaporthaceae</taxon>
        <taxon>Gaeumannomyces</taxon>
    </lineage>
</organism>
<proteinExistence type="predicted"/>
<dbReference type="RefSeq" id="XP_009225219.1">
    <property type="nucleotide sequence ID" value="XM_009226955.1"/>
</dbReference>
<dbReference type="PANTHER" id="PTHR24361:SF678">
    <property type="entry name" value="SPORULATION-SPECIFIC PROTEIN 1"/>
    <property type="match status" value="1"/>
</dbReference>
<dbReference type="Gene3D" id="1.10.510.10">
    <property type="entry name" value="Transferase(Phosphotransferase) domain 1"/>
    <property type="match status" value="1"/>
</dbReference>
<dbReference type="AlphaFoldDB" id="J3P6H1"/>
<dbReference type="PANTHER" id="PTHR24361">
    <property type="entry name" value="MITOGEN-ACTIVATED KINASE KINASE KINASE"/>
    <property type="match status" value="1"/>
</dbReference>
<reference evidence="5" key="5">
    <citation type="submission" date="2018-04" db="UniProtKB">
        <authorList>
            <consortium name="EnsemblFungi"/>
        </authorList>
    </citation>
    <scope>IDENTIFICATION</scope>
    <source>
        <strain evidence="5">R3-111a-1</strain>
    </source>
</reference>
<keyword evidence="1" id="KW-0040">ANK repeat</keyword>
<evidence type="ECO:0000256" key="1">
    <source>
        <dbReference type="PROSITE-ProRule" id="PRU00023"/>
    </source>
</evidence>
<dbReference type="PROSITE" id="PS50011">
    <property type="entry name" value="PROTEIN_KINASE_DOM"/>
    <property type="match status" value="1"/>
</dbReference>
<dbReference type="HOGENOM" id="CLU_263743_0_0_1"/>
<gene>
    <name evidence="5" type="primary">20349569</name>
    <name evidence="4" type="ORF">GGTG_09111</name>
</gene>
<dbReference type="VEuPathDB" id="FungiDB:GGTG_09111"/>
<reference evidence="4" key="3">
    <citation type="submission" date="2010-09" db="EMBL/GenBank/DDBJ databases">
        <title>Annotation of Gaeumannomyces graminis var. tritici R3-111a-1.</title>
        <authorList>
            <consortium name="The Broad Institute Genome Sequencing Platform"/>
            <person name="Ma L.-J."/>
            <person name="Dead R."/>
            <person name="Young S.K."/>
            <person name="Zeng Q."/>
            <person name="Gargeya S."/>
            <person name="Fitzgerald M."/>
            <person name="Haas B."/>
            <person name="Abouelleil A."/>
            <person name="Alvarado L."/>
            <person name="Arachchi H.M."/>
            <person name="Berlin A."/>
            <person name="Brown A."/>
            <person name="Chapman S.B."/>
            <person name="Chen Z."/>
            <person name="Dunbar C."/>
            <person name="Freedman E."/>
            <person name="Gearin G."/>
            <person name="Gellesch M."/>
            <person name="Goldberg J."/>
            <person name="Griggs A."/>
            <person name="Gujja S."/>
            <person name="Heiman D."/>
            <person name="Howarth C."/>
            <person name="Larson L."/>
            <person name="Lui A."/>
            <person name="MacDonald P.J.P."/>
            <person name="Mehta T."/>
            <person name="Montmayeur A."/>
            <person name="Murphy C."/>
            <person name="Neiman D."/>
            <person name="Pearson M."/>
            <person name="Priest M."/>
            <person name="Roberts A."/>
            <person name="Saif S."/>
            <person name="Shea T."/>
            <person name="Shenoy N."/>
            <person name="Sisk P."/>
            <person name="Stolte C."/>
            <person name="Sykes S."/>
            <person name="Yandava C."/>
            <person name="Wortman J."/>
            <person name="Nusbaum C."/>
            <person name="Birren B."/>
        </authorList>
    </citation>
    <scope>NUCLEOTIDE SEQUENCE</scope>
    <source>
        <strain evidence="4">R3-111a-1</strain>
    </source>
</reference>
<dbReference type="InterPro" id="IPR053235">
    <property type="entry name" value="Ser_Thr_kinase"/>
</dbReference>
<dbReference type="InterPro" id="IPR002110">
    <property type="entry name" value="Ankyrin_rpt"/>
</dbReference>
<dbReference type="GO" id="GO:0051094">
    <property type="term" value="P:positive regulation of developmental process"/>
    <property type="evidence" value="ECO:0007669"/>
    <property type="project" value="UniProtKB-ARBA"/>
</dbReference>
<name>J3P6H1_GAET3</name>
<dbReference type="SUPFAM" id="SSF56112">
    <property type="entry name" value="Protein kinase-like (PK-like)"/>
    <property type="match status" value="1"/>
</dbReference>
<dbReference type="InterPro" id="IPR036770">
    <property type="entry name" value="Ankyrin_rpt-contain_sf"/>
</dbReference>
<dbReference type="Pfam" id="PF12796">
    <property type="entry name" value="Ank_2"/>
    <property type="match status" value="1"/>
</dbReference>
<feature type="domain" description="Protein kinase" evidence="3">
    <location>
        <begin position="189"/>
        <end position="472"/>
    </location>
</feature>
<reference evidence="5" key="4">
    <citation type="journal article" date="2015" name="G3 (Bethesda)">
        <title>Genome sequences of three phytopathogenic species of the Magnaporthaceae family of fungi.</title>
        <authorList>
            <person name="Okagaki L.H."/>
            <person name="Nunes C.C."/>
            <person name="Sailsbery J."/>
            <person name="Clay B."/>
            <person name="Brown D."/>
            <person name="John T."/>
            <person name="Oh Y."/>
            <person name="Young N."/>
            <person name="Fitzgerald M."/>
            <person name="Haas B.J."/>
            <person name="Zeng Q."/>
            <person name="Young S."/>
            <person name="Adiconis X."/>
            <person name="Fan L."/>
            <person name="Levin J.Z."/>
            <person name="Mitchell T.K."/>
            <person name="Okubara P.A."/>
            <person name="Farman M.L."/>
            <person name="Kohn L.M."/>
            <person name="Birren B."/>
            <person name="Ma L.-J."/>
            <person name="Dean R.A."/>
        </authorList>
    </citation>
    <scope>NUCLEOTIDE SEQUENCE</scope>
    <source>
        <strain evidence="5">R3-111a-1</strain>
    </source>
</reference>
<feature type="compositionally biased region" description="Polar residues" evidence="2">
    <location>
        <begin position="603"/>
        <end position="613"/>
    </location>
</feature>
<evidence type="ECO:0000313" key="6">
    <source>
        <dbReference type="Proteomes" id="UP000006039"/>
    </source>
</evidence>
<dbReference type="GeneID" id="20349569"/>
<dbReference type="EMBL" id="GL385399">
    <property type="protein sequence ID" value="EJT72245.1"/>
    <property type="molecule type" value="Genomic_DNA"/>
</dbReference>
<dbReference type="GO" id="GO:0005524">
    <property type="term" value="F:ATP binding"/>
    <property type="evidence" value="ECO:0007669"/>
    <property type="project" value="InterPro"/>
</dbReference>
<feature type="compositionally biased region" description="Low complexity" evidence="2">
    <location>
        <begin position="542"/>
        <end position="554"/>
    </location>
</feature>
<feature type="compositionally biased region" description="Basic and acidic residues" evidence="2">
    <location>
        <begin position="1206"/>
        <end position="1222"/>
    </location>
</feature>
<feature type="compositionally biased region" description="Acidic residues" evidence="2">
    <location>
        <begin position="1231"/>
        <end position="1244"/>
    </location>
</feature>
<dbReference type="InterPro" id="IPR011009">
    <property type="entry name" value="Kinase-like_dom_sf"/>
</dbReference>
<dbReference type="Pfam" id="PF00069">
    <property type="entry name" value="Pkinase"/>
    <property type="match status" value="1"/>
</dbReference>
<keyword evidence="6" id="KW-1185">Reference proteome</keyword>
<dbReference type="InterPro" id="IPR000719">
    <property type="entry name" value="Prot_kinase_dom"/>
</dbReference>
<dbReference type="GO" id="GO:0005737">
    <property type="term" value="C:cytoplasm"/>
    <property type="evidence" value="ECO:0007669"/>
    <property type="project" value="TreeGrafter"/>
</dbReference>
<dbReference type="EnsemblFungi" id="EJT72245">
    <property type="protein sequence ID" value="EJT72245"/>
    <property type="gene ID" value="GGTG_09111"/>
</dbReference>
<feature type="region of interest" description="Disordered" evidence="2">
    <location>
        <begin position="603"/>
        <end position="669"/>
    </location>
</feature>
<reference evidence="6" key="1">
    <citation type="submission" date="2010-07" db="EMBL/GenBank/DDBJ databases">
        <title>The genome sequence of Gaeumannomyces graminis var. tritici strain R3-111a-1.</title>
        <authorList>
            <consortium name="The Broad Institute Genome Sequencing Platform"/>
            <person name="Ma L.-J."/>
            <person name="Dead R."/>
            <person name="Young S."/>
            <person name="Zeng Q."/>
            <person name="Koehrsen M."/>
            <person name="Alvarado L."/>
            <person name="Berlin A."/>
            <person name="Chapman S.B."/>
            <person name="Chen Z."/>
            <person name="Freedman E."/>
            <person name="Gellesch M."/>
            <person name="Goldberg J."/>
            <person name="Griggs A."/>
            <person name="Gujja S."/>
            <person name="Heilman E.R."/>
            <person name="Heiman D."/>
            <person name="Hepburn T."/>
            <person name="Howarth C."/>
            <person name="Jen D."/>
            <person name="Larson L."/>
            <person name="Mehta T."/>
            <person name="Neiman D."/>
            <person name="Pearson M."/>
            <person name="Roberts A."/>
            <person name="Saif S."/>
            <person name="Shea T."/>
            <person name="Shenoy N."/>
            <person name="Sisk P."/>
            <person name="Stolte C."/>
            <person name="Sykes S."/>
            <person name="Walk T."/>
            <person name="White J."/>
            <person name="Yandava C."/>
            <person name="Haas B."/>
            <person name="Nusbaum C."/>
            <person name="Birren B."/>
        </authorList>
    </citation>
    <scope>NUCLEOTIDE SEQUENCE [LARGE SCALE GENOMIC DNA]</scope>
    <source>
        <strain evidence="6">R3-111a-1</strain>
    </source>
</reference>
<feature type="region of interest" description="Disordered" evidence="2">
    <location>
        <begin position="1206"/>
        <end position="1273"/>
    </location>
</feature>
<keyword evidence="4" id="KW-0808">Transferase</keyword>
<dbReference type="InterPro" id="IPR008271">
    <property type="entry name" value="Ser/Thr_kinase_AS"/>
</dbReference>
<evidence type="ECO:0000256" key="2">
    <source>
        <dbReference type="SAM" id="MobiDB-lite"/>
    </source>
</evidence>
<accession>J3P6H1</accession>
<dbReference type="CDD" id="cd00180">
    <property type="entry name" value="PKc"/>
    <property type="match status" value="1"/>
</dbReference>
<feature type="repeat" description="ANK" evidence="1">
    <location>
        <begin position="993"/>
        <end position="1025"/>
    </location>
</feature>
<dbReference type="PROSITE" id="PS00108">
    <property type="entry name" value="PROTEIN_KINASE_ST"/>
    <property type="match status" value="1"/>
</dbReference>
<keyword evidence="4" id="KW-0723">Serine/threonine-protein kinase</keyword>
<evidence type="ECO:0000313" key="4">
    <source>
        <dbReference type="EMBL" id="EJT72245.1"/>
    </source>
</evidence>
<dbReference type="Gene3D" id="3.10.490.10">
    <property type="entry name" value="Gamma-glutamyl cyclotransferase-like"/>
    <property type="match status" value="1"/>
</dbReference>